<feature type="compositionally biased region" description="Basic and acidic residues" evidence="1">
    <location>
        <begin position="9"/>
        <end position="39"/>
    </location>
</feature>
<proteinExistence type="predicted"/>
<reference evidence="2 3" key="1">
    <citation type="submission" date="2013-12" db="EMBL/GenBank/DDBJ databases">
        <authorList>
            <person name="Zelazny A."/>
            <person name="Olivier K."/>
            <person name="Holland S."/>
            <person name="Lenaerts A."/>
            <person name="Ordway D."/>
            <person name="DeGroote M.A."/>
            <person name="Parker T."/>
            <person name="Sizemore C."/>
            <person name="Tallon L.J."/>
            <person name="Sadzewicz L.K."/>
            <person name="Sengamalay N."/>
            <person name="Fraser C.M."/>
            <person name="Hine E."/>
            <person name="Shefchek K.A."/>
            <person name="Das S.P."/>
            <person name="Tettelin H."/>
        </authorList>
    </citation>
    <scope>NUCLEOTIDE SEQUENCE [LARGE SCALE GENOMIC DNA]</scope>
    <source>
        <strain evidence="2 3">1948</strain>
    </source>
</reference>
<protein>
    <submittedName>
        <fullName evidence="2">Cephamycin export CmcT domain protein</fullName>
    </submittedName>
</protein>
<evidence type="ECO:0000313" key="2">
    <source>
        <dbReference type="EMBL" id="EUA61773.1"/>
    </source>
</evidence>
<accession>A0A829QGV0</accession>
<dbReference type="Proteomes" id="UP000021210">
    <property type="component" value="Unassembled WGS sequence"/>
</dbReference>
<evidence type="ECO:0000256" key="1">
    <source>
        <dbReference type="SAM" id="MobiDB-lite"/>
    </source>
</evidence>
<feature type="region of interest" description="Disordered" evidence="1">
    <location>
        <begin position="87"/>
        <end position="106"/>
    </location>
</feature>
<feature type="region of interest" description="Disordered" evidence="1">
    <location>
        <begin position="1"/>
        <end position="72"/>
    </location>
</feature>
<name>A0A829QGV0_9MYCO</name>
<comment type="caution">
    <text evidence="2">The sequence shown here is derived from an EMBL/GenBank/DDBJ whole genome shotgun (WGS) entry which is preliminary data.</text>
</comment>
<evidence type="ECO:0000313" key="3">
    <source>
        <dbReference type="Proteomes" id="UP000021210"/>
    </source>
</evidence>
<organism evidence="2 3">
    <name type="scientific">Mycobacteroides abscessus 1948</name>
    <dbReference type="NCBI Taxonomy" id="1299323"/>
    <lineage>
        <taxon>Bacteria</taxon>
        <taxon>Bacillati</taxon>
        <taxon>Actinomycetota</taxon>
        <taxon>Actinomycetes</taxon>
        <taxon>Mycobacteriales</taxon>
        <taxon>Mycobacteriaceae</taxon>
        <taxon>Mycobacteroides</taxon>
        <taxon>Mycobacteroides abscessus</taxon>
    </lineage>
</organism>
<dbReference type="EMBL" id="JAOH01000002">
    <property type="protein sequence ID" value="EUA61773.1"/>
    <property type="molecule type" value="Genomic_DNA"/>
</dbReference>
<sequence>MGEATARTHTLDEAENRQTDVLLREAHPDGGEGEQRNAADEDPLAAEGVTQAAAEQHQPAEGQHVRGDHPAAGGVIEVQLGLNLGQRDHRDGAVHGGQELHTGDRDDGIQVVPGWQKFARLLSELLDAEARHGGHLTVLLTSL</sequence>
<gene>
    <name evidence="2" type="ORF">I542_1916</name>
</gene>
<dbReference type="AlphaFoldDB" id="A0A829QGV0"/>